<dbReference type="EMBL" id="JAIQCV010000009">
    <property type="protein sequence ID" value="KAH1064323.1"/>
    <property type="molecule type" value="Genomic_DNA"/>
</dbReference>
<reference evidence="1 2" key="1">
    <citation type="journal article" date="2021" name="Plant Biotechnol. J.">
        <title>Multi-omics assisted identification of the key and species-specific regulatory components of drought-tolerant mechanisms in Gossypium stocksii.</title>
        <authorList>
            <person name="Yu D."/>
            <person name="Ke L."/>
            <person name="Zhang D."/>
            <person name="Wu Y."/>
            <person name="Sun Y."/>
            <person name="Mei J."/>
            <person name="Sun J."/>
            <person name="Sun Y."/>
        </authorList>
    </citation>
    <scope>NUCLEOTIDE SEQUENCE [LARGE SCALE GENOMIC DNA]</scope>
    <source>
        <strain evidence="2">cv. E1</strain>
        <tissue evidence="1">Leaf</tissue>
    </source>
</reference>
<evidence type="ECO:0000313" key="2">
    <source>
        <dbReference type="Proteomes" id="UP000828251"/>
    </source>
</evidence>
<comment type="caution">
    <text evidence="1">The sequence shown here is derived from an EMBL/GenBank/DDBJ whole genome shotgun (WGS) entry which is preliminary data.</text>
</comment>
<dbReference type="Proteomes" id="UP000828251">
    <property type="component" value="Unassembled WGS sequence"/>
</dbReference>
<protein>
    <submittedName>
        <fullName evidence="1">Uncharacterized protein</fullName>
    </submittedName>
</protein>
<sequence>MSWCSYTSSSGDLVNPLAEATEAQEKERESIIEPSVQQVVAKVESTYTRTSINTDYDPKFTDNVPIKELISVKACFKSPNVPMIAQHKRLKPTTIPSSLAKVATKARKEEATLLEK</sequence>
<name>A0A9D3UXK7_9ROSI</name>
<proteinExistence type="predicted"/>
<organism evidence="1 2">
    <name type="scientific">Gossypium stocksii</name>
    <dbReference type="NCBI Taxonomy" id="47602"/>
    <lineage>
        <taxon>Eukaryota</taxon>
        <taxon>Viridiplantae</taxon>
        <taxon>Streptophyta</taxon>
        <taxon>Embryophyta</taxon>
        <taxon>Tracheophyta</taxon>
        <taxon>Spermatophyta</taxon>
        <taxon>Magnoliopsida</taxon>
        <taxon>eudicotyledons</taxon>
        <taxon>Gunneridae</taxon>
        <taxon>Pentapetalae</taxon>
        <taxon>rosids</taxon>
        <taxon>malvids</taxon>
        <taxon>Malvales</taxon>
        <taxon>Malvaceae</taxon>
        <taxon>Malvoideae</taxon>
        <taxon>Gossypium</taxon>
    </lineage>
</organism>
<evidence type="ECO:0000313" key="1">
    <source>
        <dbReference type="EMBL" id="KAH1064323.1"/>
    </source>
</evidence>
<dbReference type="AlphaFoldDB" id="A0A9D3UXK7"/>
<gene>
    <name evidence="1" type="ORF">J1N35_029310</name>
</gene>
<accession>A0A9D3UXK7</accession>
<keyword evidence="2" id="KW-1185">Reference proteome</keyword>